<evidence type="ECO:0000313" key="3">
    <source>
        <dbReference type="EMBL" id="KAK7859320.1"/>
    </source>
</evidence>
<comment type="caution">
    <text evidence="3">The sequence shown here is derived from an EMBL/GenBank/DDBJ whole genome shotgun (WGS) entry which is preliminary data.</text>
</comment>
<reference evidence="3" key="2">
    <citation type="journal article" date="2018" name="Sci. Data">
        <title>The draft genome sequence of cork oak.</title>
        <authorList>
            <person name="Ramos A.M."/>
            <person name="Usie A."/>
            <person name="Barbosa P."/>
            <person name="Barros P.M."/>
            <person name="Capote T."/>
            <person name="Chaves I."/>
            <person name="Simoes F."/>
            <person name="Abreu I."/>
            <person name="Carrasquinho I."/>
            <person name="Faro C."/>
            <person name="Guimaraes J.B."/>
            <person name="Mendonca D."/>
            <person name="Nobrega F."/>
            <person name="Rodrigues L."/>
            <person name="Saibo N.J.M."/>
            <person name="Varela M.C."/>
            <person name="Egas C."/>
            <person name="Matos J."/>
            <person name="Miguel C.M."/>
            <person name="Oliveira M.M."/>
            <person name="Ricardo C.P."/>
            <person name="Goncalves S."/>
        </authorList>
    </citation>
    <scope>NUCLEOTIDE SEQUENCE [LARGE SCALE GENOMIC DNA]</scope>
    <source>
        <strain evidence="3">HL8</strain>
    </source>
</reference>
<sequence length="385" mass="43931">MLSKSNGLRKMVENDVVRFSKLVGTSKKDSATLTVMLWLKGKYGDVELRSPEGKFAGKVISERTEAMEMCKKEAAEATKILNDPGAEEMQAPHDLLTLDRLLKYENVLHHMAVEHGIRRQIKPEIGGADVLTWNHILLYSFSYAEHKELKDVLMTEEQEESSDEENSSESSDELDSLDDSLFLDKAFTDLLQKLESRPKQLIDLWNKEEQVVNVRDYLVPQSLAPILESLFEKYGDVGAETNLSPRVKMYLIVILCGTIDSMCCTRILDITEDELLNWWQYLTALESAGFKIQFVRDQGTRVTKAHFGLRLRKLEEDTLQELETDITKYDAEVKELTKKLELIKDKHKRITSEKSGKRSSLIKDCLRMAAKLKWKKAGAGLIKLG</sequence>
<protein>
    <submittedName>
        <fullName evidence="3">Uncharacterized protein</fullName>
    </submittedName>
</protein>
<dbReference type="PANTHER" id="PTHR35021">
    <property type="match status" value="1"/>
</dbReference>
<feature type="region of interest" description="Disordered" evidence="2">
    <location>
        <begin position="153"/>
        <end position="175"/>
    </location>
</feature>
<reference evidence="3" key="3">
    <citation type="submission" date="2023-07" db="EMBL/GenBank/DDBJ databases">
        <title>An improved reference 1 genome and first organelle genomes of Quercus suber.</title>
        <authorList>
            <consortium name="Genosuber Consortium"/>
            <person name="Usie A."/>
            <person name="Serra O."/>
            <person name="Barros P."/>
        </authorList>
    </citation>
    <scope>NUCLEOTIDE SEQUENCE</scope>
    <source>
        <strain evidence="3">HL8</strain>
        <tissue evidence="3">Leaves</tissue>
    </source>
</reference>
<organism evidence="3">
    <name type="scientific">Quercus suber</name>
    <name type="common">Cork oak</name>
    <dbReference type="NCBI Taxonomy" id="58331"/>
    <lineage>
        <taxon>Eukaryota</taxon>
        <taxon>Viridiplantae</taxon>
        <taxon>Streptophyta</taxon>
        <taxon>Embryophyta</taxon>
        <taxon>Tracheophyta</taxon>
        <taxon>Spermatophyta</taxon>
        <taxon>Magnoliopsida</taxon>
        <taxon>eudicotyledons</taxon>
        <taxon>Gunneridae</taxon>
        <taxon>Pentapetalae</taxon>
        <taxon>rosids</taxon>
        <taxon>fabids</taxon>
        <taxon>Fagales</taxon>
        <taxon>Fagaceae</taxon>
        <taxon>Quercus</taxon>
    </lineage>
</organism>
<keyword evidence="1" id="KW-0175">Coiled coil</keyword>
<reference evidence="3" key="1">
    <citation type="submission" date="2017-12" db="EMBL/GenBank/DDBJ databases">
        <authorList>
            <person name="Barbosa P."/>
            <person name="Usie A."/>
            <person name="Ramos A.M."/>
        </authorList>
    </citation>
    <scope>NUCLEOTIDE SEQUENCE</scope>
    <source>
        <strain evidence="3">HL8</strain>
        <tissue evidence="3">Leaves</tissue>
    </source>
</reference>
<dbReference type="EMBL" id="PKMF04000013">
    <property type="protein sequence ID" value="KAK7859320.1"/>
    <property type="molecule type" value="Genomic_DNA"/>
</dbReference>
<dbReference type="AlphaFoldDB" id="A0AAW0M604"/>
<dbReference type="InterPro" id="IPR007942">
    <property type="entry name" value="PLipase-like"/>
</dbReference>
<dbReference type="PANTHER" id="PTHR35021:SF8">
    <property type="entry name" value="FIBER PROTEIN FB17"/>
    <property type="match status" value="1"/>
</dbReference>
<proteinExistence type="predicted"/>
<feature type="compositionally biased region" description="Acidic residues" evidence="2">
    <location>
        <begin position="154"/>
        <end position="175"/>
    </location>
</feature>
<dbReference type="Pfam" id="PF05278">
    <property type="entry name" value="PEARLI-4"/>
    <property type="match status" value="1"/>
</dbReference>
<evidence type="ECO:0000256" key="2">
    <source>
        <dbReference type="SAM" id="MobiDB-lite"/>
    </source>
</evidence>
<accession>A0AAW0M604</accession>
<gene>
    <name evidence="3" type="ORF">CFP56_006835</name>
</gene>
<evidence type="ECO:0000256" key="1">
    <source>
        <dbReference type="SAM" id="Coils"/>
    </source>
</evidence>
<name>A0AAW0M604_QUESU</name>
<feature type="coiled-coil region" evidence="1">
    <location>
        <begin position="312"/>
        <end position="353"/>
    </location>
</feature>